<dbReference type="NCBIfam" id="TIGR00059">
    <property type="entry name" value="L17"/>
    <property type="match status" value="1"/>
</dbReference>
<sequence length="154" mass="18139">MRHRISLRKLGRNSKERMTLFKNLVSNLVKHERIVTTLPKGKELRRISDKVVTLGKKDTPYAHQEVKWWMREPPLIDKVFKVLKYRYEERPGGYTRVLRIPNREGDKAPMAVVELVDNPLPPLRPSKEEYLRQKKALSKNKKDNDKKVVVSVTK</sequence>
<protein>
    <recommendedName>
        <fullName evidence="4">Large ribosomal subunit protein bL17m</fullName>
    </recommendedName>
    <alternativeName>
        <fullName evidence="5">39S ribosomal protein L17, mitochondrial</fullName>
    </alternativeName>
</protein>
<evidence type="ECO:0000256" key="5">
    <source>
        <dbReference type="ARBA" id="ARBA00035413"/>
    </source>
</evidence>
<reference evidence="7" key="2">
    <citation type="submission" date="2024-06" db="UniProtKB">
        <authorList>
            <consortium name="EnsemblMetazoa"/>
        </authorList>
    </citation>
    <scope>IDENTIFICATION</scope>
</reference>
<evidence type="ECO:0000256" key="1">
    <source>
        <dbReference type="ARBA" id="ARBA00008777"/>
    </source>
</evidence>
<dbReference type="GO" id="GO:0006412">
    <property type="term" value="P:translation"/>
    <property type="evidence" value="ECO:0007669"/>
    <property type="project" value="InterPro"/>
</dbReference>
<dbReference type="RefSeq" id="XP_003386148.1">
    <property type="nucleotide sequence ID" value="XM_003386100.3"/>
</dbReference>
<proteinExistence type="inferred from homology"/>
<dbReference type="AlphaFoldDB" id="A0AAN0IDK5"/>
<evidence type="ECO:0000256" key="2">
    <source>
        <dbReference type="ARBA" id="ARBA00022980"/>
    </source>
</evidence>
<organism evidence="7 8">
    <name type="scientific">Amphimedon queenslandica</name>
    <name type="common">Sponge</name>
    <dbReference type="NCBI Taxonomy" id="400682"/>
    <lineage>
        <taxon>Eukaryota</taxon>
        <taxon>Metazoa</taxon>
        <taxon>Porifera</taxon>
        <taxon>Demospongiae</taxon>
        <taxon>Heteroscleromorpha</taxon>
        <taxon>Haplosclerida</taxon>
        <taxon>Niphatidae</taxon>
        <taxon>Amphimedon</taxon>
    </lineage>
</organism>
<evidence type="ECO:0000256" key="3">
    <source>
        <dbReference type="ARBA" id="ARBA00023274"/>
    </source>
</evidence>
<reference evidence="8" key="1">
    <citation type="journal article" date="2010" name="Nature">
        <title>The Amphimedon queenslandica genome and the evolution of animal complexity.</title>
        <authorList>
            <person name="Srivastava M."/>
            <person name="Simakov O."/>
            <person name="Chapman J."/>
            <person name="Fahey B."/>
            <person name="Gauthier M.E."/>
            <person name="Mitros T."/>
            <person name="Richards G.S."/>
            <person name="Conaco C."/>
            <person name="Dacre M."/>
            <person name="Hellsten U."/>
            <person name="Larroux C."/>
            <person name="Putnam N.H."/>
            <person name="Stanke M."/>
            <person name="Adamska M."/>
            <person name="Darling A."/>
            <person name="Degnan S.M."/>
            <person name="Oakley T.H."/>
            <person name="Plachetzki D.C."/>
            <person name="Zhai Y."/>
            <person name="Adamski M."/>
            <person name="Calcino A."/>
            <person name="Cummins S.F."/>
            <person name="Goodstein D.M."/>
            <person name="Harris C."/>
            <person name="Jackson D.J."/>
            <person name="Leys S.P."/>
            <person name="Shu S."/>
            <person name="Woodcroft B.J."/>
            <person name="Vervoort M."/>
            <person name="Kosik K.S."/>
            <person name="Manning G."/>
            <person name="Degnan B.M."/>
            <person name="Rokhsar D.S."/>
        </authorList>
    </citation>
    <scope>NUCLEOTIDE SEQUENCE [LARGE SCALE GENOMIC DNA]</scope>
</reference>
<dbReference type="PANTHER" id="PTHR14413">
    <property type="entry name" value="RIBOSOMAL PROTEIN L17"/>
    <property type="match status" value="1"/>
</dbReference>
<dbReference type="GeneID" id="100631820"/>
<dbReference type="SUPFAM" id="SSF64263">
    <property type="entry name" value="Prokaryotic ribosomal protein L17"/>
    <property type="match status" value="1"/>
</dbReference>
<dbReference type="InterPro" id="IPR047859">
    <property type="entry name" value="Ribosomal_bL17_CS"/>
</dbReference>
<dbReference type="InterPro" id="IPR000456">
    <property type="entry name" value="Ribosomal_bL17"/>
</dbReference>
<keyword evidence="2 6" id="KW-0689">Ribosomal protein</keyword>
<dbReference type="GO" id="GO:0022625">
    <property type="term" value="C:cytosolic large ribosomal subunit"/>
    <property type="evidence" value="ECO:0007669"/>
    <property type="project" value="TreeGrafter"/>
</dbReference>
<name>A0AAN0IDK5_AMPQE</name>
<evidence type="ECO:0000313" key="8">
    <source>
        <dbReference type="Proteomes" id="UP000007879"/>
    </source>
</evidence>
<evidence type="ECO:0000256" key="4">
    <source>
        <dbReference type="ARBA" id="ARBA00035290"/>
    </source>
</evidence>
<dbReference type="KEGG" id="aqu:100631820"/>
<keyword evidence="8" id="KW-1185">Reference proteome</keyword>
<evidence type="ECO:0000256" key="6">
    <source>
        <dbReference type="RuleBase" id="RU000660"/>
    </source>
</evidence>
<dbReference type="PANTHER" id="PTHR14413:SF16">
    <property type="entry name" value="LARGE RIBOSOMAL SUBUNIT PROTEIN BL17M"/>
    <property type="match status" value="1"/>
</dbReference>
<dbReference type="EnsemblMetazoa" id="XM_003386100.3">
    <property type="protein sequence ID" value="XP_003386148.1"/>
    <property type="gene ID" value="LOC100631820"/>
</dbReference>
<dbReference type="Gene3D" id="3.90.1030.10">
    <property type="entry name" value="Ribosomal protein L17"/>
    <property type="match status" value="1"/>
</dbReference>
<dbReference type="PROSITE" id="PS01167">
    <property type="entry name" value="RIBOSOMAL_L17"/>
    <property type="match status" value="1"/>
</dbReference>
<evidence type="ECO:0000313" key="7">
    <source>
        <dbReference type="EnsemblMetazoa" id="XP_003386148.1"/>
    </source>
</evidence>
<dbReference type="InterPro" id="IPR036373">
    <property type="entry name" value="Ribosomal_bL17_sf"/>
</dbReference>
<dbReference type="Pfam" id="PF01196">
    <property type="entry name" value="Ribosomal_L17"/>
    <property type="match status" value="1"/>
</dbReference>
<comment type="similarity">
    <text evidence="1 6">Belongs to the bacterial ribosomal protein bL17 family.</text>
</comment>
<keyword evidence="3 6" id="KW-0687">Ribonucleoprotein</keyword>
<accession>A0AAN0IDK5</accession>
<dbReference type="Proteomes" id="UP000007879">
    <property type="component" value="Unassembled WGS sequence"/>
</dbReference>
<dbReference type="GO" id="GO:0003735">
    <property type="term" value="F:structural constituent of ribosome"/>
    <property type="evidence" value="ECO:0007669"/>
    <property type="project" value="InterPro"/>
</dbReference>